<gene>
    <name evidence="1" type="ORF">QAD02_020817</name>
</gene>
<organism evidence="1 2">
    <name type="scientific">Eretmocerus hayati</name>
    <dbReference type="NCBI Taxonomy" id="131215"/>
    <lineage>
        <taxon>Eukaryota</taxon>
        <taxon>Metazoa</taxon>
        <taxon>Ecdysozoa</taxon>
        <taxon>Arthropoda</taxon>
        <taxon>Hexapoda</taxon>
        <taxon>Insecta</taxon>
        <taxon>Pterygota</taxon>
        <taxon>Neoptera</taxon>
        <taxon>Endopterygota</taxon>
        <taxon>Hymenoptera</taxon>
        <taxon>Apocrita</taxon>
        <taxon>Proctotrupomorpha</taxon>
        <taxon>Chalcidoidea</taxon>
        <taxon>Aphelinidae</taxon>
        <taxon>Aphelininae</taxon>
        <taxon>Eretmocerus</taxon>
    </lineage>
</organism>
<evidence type="ECO:0000313" key="1">
    <source>
        <dbReference type="EMBL" id="KAJ8685024.1"/>
    </source>
</evidence>
<sequence>MVDRGGTLVKVHDSQIKPTHNDSDSAAQAARRVLSEREDTQDEETDDYPLPRSKRRRQVESSALRKRAVGPRIEDGPPELASRTWFAIDSTALRCSGSRTLGPPQLAQLLLRPGARELVGCSVRPRTERPLLLGGCTSSGPRMRPDLEARLEDPPRRRSEAQKARRRQQVKARAAQRAATAEVERPPRLRSVIVRPEAVPSSRGNIIVVTRPRKRATLSNSRTLSSGYQSRPEERNLIDECYWSSSEESTCSSQPPSPTPPATEPRRDKSRLQFDVPETSVPVRTSTRPAPPGAQAPTPWPPARETPPDRRHPPRNSVAALRDPRRFGKAKRRLILEHPARAVHYEPAQLPRDRSPSRRRALTRLRWRPREQFPVERPRRERL</sequence>
<reference evidence="1" key="1">
    <citation type="submission" date="2023-04" db="EMBL/GenBank/DDBJ databases">
        <title>A chromosome-level genome assembly of the parasitoid wasp Eretmocerus hayati.</title>
        <authorList>
            <person name="Zhong Y."/>
            <person name="Liu S."/>
            <person name="Liu Y."/>
        </authorList>
    </citation>
    <scope>NUCLEOTIDE SEQUENCE</scope>
    <source>
        <strain evidence="1">ZJU_SS_LIU_2023</strain>
    </source>
</reference>
<dbReference type="EMBL" id="CM056741">
    <property type="protein sequence ID" value="KAJ8685024.1"/>
    <property type="molecule type" value="Genomic_DNA"/>
</dbReference>
<proteinExistence type="predicted"/>
<dbReference type="Proteomes" id="UP001239111">
    <property type="component" value="Chromosome 1"/>
</dbReference>
<protein>
    <submittedName>
        <fullName evidence="1">Uncharacterized protein</fullName>
    </submittedName>
</protein>
<name>A0ACC2PR00_9HYME</name>
<accession>A0ACC2PR00</accession>
<keyword evidence="2" id="KW-1185">Reference proteome</keyword>
<comment type="caution">
    <text evidence="1">The sequence shown here is derived from an EMBL/GenBank/DDBJ whole genome shotgun (WGS) entry which is preliminary data.</text>
</comment>
<evidence type="ECO:0000313" key="2">
    <source>
        <dbReference type="Proteomes" id="UP001239111"/>
    </source>
</evidence>